<evidence type="ECO:0000259" key="2">
    <source>
        <dbReference type="Pfam" id="PF01910"/>
    </source>
</evidence>
<dbReference type="InterPro" id="IPR029756">
    <property type="entry name" value="MTH1187/YkoF-like"/>
</dbReference>
<evidence type="ECO:0000313" key="4">
    <source>
        <dbReference type="Proteomes" id="UP000008721"/>
    </source>
</evidence>
<protein>
    <recommendedName>
        <fullName evidence="2">Thiamine-binding protein domain-containing protein</fullName>
    </recommendedName>
</protein>
<dbReference type="AlphaFoldDB" id="E4U2B6"/>
<proteinExistence type="inferred from homology"/>
<organism evidence="3 4">
    <name type="scientific">Sulfuricurvum kujiense (strain ATCC BAA-921 / DSM 16994 / JCM 11577 / YK-1)</name>
    <dbReference type="NCBI Taxonomy" id="709032"/>
    <lineage>
        <taxon>Bacteria</taxon>
        <taxon>Pseudomonadati</taxon>
        <taxon>Campylobacterota</taxon>
        <taxon>Epsilonproteobacteria</taxon>
        <taxon>Campylobacterales</taxon>
        <taxon>Sulfurimonadaceae</taxon>
        <taxon>Sulfuricurvum</taxon>
    </lineage>
</organism>
<dbReference type="EMBL" id="CP002355">
    <property type="protein sequence ID" value="ADR33566.1"/>
    <property type="molecule type" value="Genomic_DNA"/>
</dbReference>
<dbReference type="SUPFAM" id="SSF89957">
    <property type="entry name" value="MTH1187/YkoF-like"/>
    <property type="match status" value="1"/>
</dbReference>
<keyword evidence="4" id="KW-1185">Reference proteome</keyword>
<evidence type="ECO:0000313" key="3">
    <source>
        <dbReference type="EMBL" id="ADR33566.1"/>
    </source>
</evidence>
<dbReference type="InterPro" id="IPR002767">
    <property type="entry name" value="Thiamine_BP"/>
</dbReference>
<dbReference type="InterPro" id="IPR051614">
    <property type="entry name" value="UPF0045_domain"/>
</dbReference>
<name>E4U2B6_SULKY</name>
<dbReference type="PANTHER" id="PTHR33777">
    <property type="entry name" value="UPF0045 PROTEIN ECM15"/>
    <property type="match status" value="1"/>
</dbReference>
<dbReference type="Pfam" id="PF01910">
    <property type="entry name" value="Thiamine_BP"/>
    <property type="match status" value="1"/>
</dbReference>
<sequence>MSVLLEFAMFPTSDECRKGASVSHQVAKIIDMIDQSGLAYQLTPMGTIVECESVKEALSVVERSYEQLAGCERVYSTIKLDIREGKLGRLKGKIDSVESKIGRKINQ</sequence>
<dbReference type="eggNOG" id="COG0011">
    <property type="taxonomic scope" value="Bacteria"/>
</dbReference>
<accession>E4U2B6</accession>
<dbReference type="OrthoDB" id="9793516at2"/>
<dbReference type="Gene3D" id="3.30.70.930">
    <property type="match status" value="1"/>
</dbReference>
<reference evidence="3 4" key="1">
    <citation type="journal article" date="2012" name="Stand. Genomic Sci.">
        <title>Complete genome sequence of the sulfur compounds oxidizing chemolithoautotroph Sulfuricurvum kujiense type strain (YK-1(T)).</title>
        <authorList>
            <person name="Han C."/>
            <person name="Kotsyurbenko O."/>
            <person name="Chertkov O."/>
            <person name="Held B."/>
            <person name="Lapidus A."/>
            <person name="Nolan M."/>
            <person name="Lucas S."/>
            <person name="Hammon N."/>
            <person name="Deshpande S."/>
            <person name="Cheng J.F."/>
            <person name="Tapia R."/>
            <person name="Goodwin L.A."/>
            <person name="Pitluck S."/>
            <person name="Liolios K."/>
            <person name="Pagani I."/>
            <person name="Ivanova N."/>
            <person name="Mavromatis K."/>
            <person name="Mikhailova N."/>
            <person name="Pati A."/>
            <person name="Chen A."/>
            <person name="Palaniappan K."/>
            <person name="Land M."/>
            <person name="Hauser L."/>
            <person name="Chang Y.J."/>
            <person name="Jeffries C.D."/>
            <person name="Brambilla E.M."/>
            <person name="Rohde M."/>
            <person name="Spring S."/>
            <person name="Sikorski J."/>
            <person name="Goker M."/>
            <person name="Woyke T."/>
            <person name="Bristow J."/>
            <person name="Eisen J.A."/>
            <person name="Markowitz V."/>
            <person name="Hugenholtz P."/>
            <person name="Kyrpides N.C."/>
            <person name="Klenk H.P."/>
            <person name="Detter J.C."/>
        </authorList>
    </citation>
    <scope>NUCLEOTIDE SEQUENCE [LARGE SCALE GENOMIC DNA]</scope>
    <source>
        <strain evidence="4">ATCC BAA-921 / DSM 16994 / JCM 11577 / YK-1</strain>
    </source>
</reference>
<dbReference type="HOGENOM" id="CLU_137479_1_2_7"/>
<evidence type="ECO:0000256" key="1">
    <source>
        <dbReference type="ARBA" id="ARBA00010272"/>
    </source>
</evidence>
<dbReference type="Proteomes" id="UP000008721">
    <property type="component" value="Chromosome"/>
</dbReference>
<dbReference type="GO" id="GO:0005829">
    <property type="term" value="C:cytosol"/>
    <property type="evidence" value="ECO:0007669"/>
    <property type="project" value="TreeGrafter"/>
</dbReference>
<feature type="domain" description="Thiamine-binding protein" evidence="2">
    <location>
        <begin position="6"/>
        <end position="98"/>
    </location>
</feature>
<dbReference type="PANTHER" id="PTHR33777:SF1">
    <property type="entry name" value="UPF0045 PROTEIN ECM15"/>
    <property type="match status" value="1"/>
</dbReference>
<gene>
    <name evidence="3" type="ordered locus">Sulku_0901</name>
</gene>
<dbReference type="RefSeq" id="WP_013459763.1">
    <property type="nucleotide sequence ID" value="NC_014762.1"/>
</dbReference>
<dbReference type="KEGG" id="sku:Sulku_0901"/>
<comment type="similarity">
    <text evidence="1">Belongs to the UPF0045 family.</text>
</comment>